<evidence type="ECO:0000313" key="1">
    <source>
        <dbReference type="EMBL" id="RAO70401.1"/>
    </source>
</evidence>
<dbReference type="Proteomes" id="UP000249363">
    <property type="component" value="Unassembled WGS sequence"/>
</dbReference>
<accession>A0A364L3V5</accession>
<dbReference type="GeneID" id="63795629"/>
<dbReference type="AlphaFoldDB" id="A0A364L3V5"/>
<evidence type="ECO:0000313" key="2">
    <source>
        <dbReference type="Proteomes" id="UP000249363"/>
    </source>
</evidence>
<gene>
    <name evidence="1" type="ORF">BHQ10_006413</name>
</gene>
<protein>
    <submittedName>
        <fullName evidence="1">Uncharacterized protein</fullName>
    </submittedName>
</protein>
<organism evidence="1 2">
    <name type="scientific">Talaromyces amestolkiae</name>
    <dbReference type="NCBI Taxonomy" id="1196081"/>
    <lineage>
        <taxon>Eukaryota</taxon>
        <taxon>Fungi</taxon>
        <taxon>Dikarya</taxon>
        <taxon>Ascomycota</taxon>
        <taxon>Pezizomycotina</taxon>
        <taxon>Eurotiomycetes</taxon>
        <taxon>Eurotiomycetidae</taxon>
        <taxon>Eurotiales</taxon>
        <taxon>Trichocomaceae</taxon>
        <taxon>Talaromyces</taxon>
        <taxon>Talaromyces sect. Talaromyces</taxon>
    </lineage>
</organism>
<keyword evidence="2" id="KW-1185">Reference proteome</keyword>
<proteinExistence type="predicted"/>
<name>A0A364L3V5_TALAM</name>
<dbReference type="OrthoDB" id="5139510at2759"/>
<comment type="caution">
    <text evidence="1">The sequence shown here is derived from an EMBL/GenBank/DDBJ whole genome shotgun (WGS) entry which is preliminary data.</text>
</comment>
<dbReference type="RefSeq" id="XP_040734917.1">
    <property type="nucleotide sequence ID" value="XM_040878997.1"/>
</dbReference>
<dbReference type="EMBL" id="MIKG01000012">
    <property type="protein sequence ID" value="RAO70401.1"/>
    <property type="molecule type" value="Genomic_DNA"/>
</dbReference>
<sequence length="215" mass="25912">MVARIISWPKELTEFRFYKCWNNDNYRIDLSMVQRWLQAHKTSLRYIMINELSLQRPPEGQLDFNAVQFTSLKHLHLSRWLWSKPLDLSLAKAEAESLLAPKLRVFVWDFTAERDGFREFWTDFGAQEEEWLKVFAQVAISRRDRHCLQEIRIQFTPEDMGWGRESEIYPWDRLDRIREEVVQQSGGLVALTYNKPVFSREEWKDFLEERSGRIH</sequence>
<reference evidence="1 2" key="1">
    <citation type="journal article" date="2017" name="Biotechnol. Biofuels">
        <title>Differential beta-glucosidase expression as a function of carbon source availability in Talaromyces amestolkiae: a genomic and proteomic approach.</title>
        <authorList>
            <person name="de Eugenio L.I."/>
            <person name="Mendez-Liter J.A."/>
            <person name="Nieto-Dominguez M."/>
            <person name="Alonso L."/>
            <person name="Gil-Munoz J."/>
            <person name="Barriuso J."/>
            <person name="Prieto A."/>
            <person name="Martinez M.J."/>
        </authorList>
    </citation>
    <scope>NUCLEOTIDE SEQUENCE [LARGE SCALE GENOMIC DNA]</scope>
    <source>
        <strain evidence="1 2">CIB</strain>
    </source>
</reference>